<organism evidence="2 3">
    <name type="scientific">Halteria grandinella</name>
    <dbReference type="NCBI Taxonomy" id="5974"/>
    <lineage>
        <taxon>Eukaryota</taxon>
        <taxon>Sar</taxon>
        <taxon>Alveolata</taxon>
        <taxon>Ciliophora</taxon>
        <taxon>Intramacronucleata</taxon>
        <taxon>Spirotrichea</taxon>
        <taxon>Stichotrichia</taxon>
        <taxon>Sporadotrichida</taxon>
        <taxon>Halteriidae</taxon>
        <taxon>Halteria</taxon>
    </lineage>
</organism>
<name>A0A8J8T5Z7_HALGN</name>
<feature type="compositionally biased region" description="Polar residues" evidence="1">
    <location>
        <begin position="20"/>
        <end position="34"/>
    </location>
</feature>
<evidence type="ECO:0000313" key="2">
    <source>
        <dbReference type="EMBL" id="TNV82955.1"/>
    </source>
</evidence>
<feature type="compositionally biased region" description="Basic and acidic residues" evidence="1">
    <location>
        <begin position="743"/>
        <end position="752"/>
    </location>
</feature>
<dbReference type="EMBL" id="RRYP01004333">
    <property type="protein sequence ID" value="TNV82955.1"/>
    <property type="molecule type" value="Genomic_DNA"/>
</dbReference>
<feature type="compositionally biased region" description="Basic residues" evidence="1">
    <location>
        <begin position="181"/>
        <end position="191"/>
    </location>
</feature>
<protein>
    <submittedName>
        <fullName evidence="2">Uncharacterized protein</fullName>
    </submittedName>
</protein>
<feature type="region of interest" description="Disordered" evidence="1">
    <location>
        <begin position="1"/>
        <end position="62"/>
    </location>
</feature>
<feature type="region of interest" description="Disordered" evidence="1">
    <location>
        <begin position="712"/>
        <end position="789"/>
    </location>
</feature>
<comment type="caution">
    <text evidence="2">The sequence shown here is derived from an EMBL/GenBank/DDBJ whole genome shotgun (WGS) entry which is preliminary data.</text>
</comment>
<evidence type="ECO:0000256" key="1">
    <source>
        <dbReference type="SAM" id="MobiDB-lite"/>
    </source>
</evidence>
<feature type="compositionally biased region" description="Basic and acidic residues" evidence="1">
    <location>
        <begin position="778"/>
        <end position="789"/>
    </location>
</feature>
<dbReference type="Proteomes" id="UP000785679">
    <property type="component" value="Unassembled WGS sequence"/>
</dbReference>
<proteinExistence type="predicted"/>
<feature type="compositionally biased region" description="Basic and acidic residues" evidence="1">
    <location>
        <begin position="1"/>
        <end position="15"/>
    </location>
</feature>
<feature type="region of interest" description="Disordered" evidence="1">
    <location>
        <begin position="181"/>
        <end position="205"/>
    </location>
</feature>
<evidence type="ECO:0000313" key="3">
    <source>
        <dbReference type="Proteomes" id="UP000785679"/>
    </source>
</evidence>
<gene>
    <name evidence="2" type="ORF">FGO68_gene10105</name>
</gene>
<keyword evidence="3" id="KW-1185">Reference proteome</keyword>
<accession>A0A8J8T5Z7</accession>
<feature type="compositionally biased region" description="Low complexity" evidence="1">
    <location>
        <begin position="39"/>
        <end position="54"/>
    </location>
</feature>
<reference evidence="2" key="1">
    <citation type="submission" date="2019-06" db="EMBL/GenBank/DDBJ databases">
        <authorList>
            <person name="Zheng W."/>
        </authorList>
    </citation>
    <scope>NUCLEOTIDE SEQUENCE</scope>
    <source>
        <strain evidence="2">QDHG01</strain>
    </source>
</reference>
<dbReference type="AlphaFoldDB" id="A0A8J8T5Z7"/>
<sequence>MEKQNTRRSLKRESPKQPLRQLNGSAARTESKASGKSGKFPSQFKSQQTQQSQPNFYESPGTYVRRGQLGTYTLFQSKKAKMIKALKDGLFGKLKNEVHNTIRPIILHEDGTVNLQNFLVNKVPGYLKEDFPQNGSGGRGCETLVRKVGDEARNNILHPGYTVDQLDDQIKKIYKNISLKQKMRRKQRNPPHPHLASTIPKPSNTNGEVFLHTNGSLQESTIPLNHHPMINLTITQTSLDDVGNTPGNLILETNGSIEREFDTQHSAERVYRDEEIEQNHYGNSTAQVKPKTSAVNSIYNSHTKLKPLVPPQTSNAVHRRIHSHAFNLQASETQRSNILPPMNMTMQGFSKGASQNNLILEKVGSLIDGIQAPSHQQYEGQSNFVDPDIENFRKQRKKKAKGGSYVNSLKLYERQCNYSKGIYEKIFSDGQSLDENRHAHHKSLTKRLRDDSDNSVIEEPPKQTIEVKTNPLMDLFKKAQQIKQNTEPDEVLVHKIMDKLEERRLAKLKLNASLIQASMKSDIVSLRQNDTLSSRVMDPYREAPIKLPGFHGESESTLPLYGRTISDASLIKQDQSVANDIILSQRGSMSFNNPYTSQTNVVLRKQKLNALTLQKNPLEDIMKMSHDQMMNSVGRVYIKQHLLSQKKDPSSVFHSNRMSLDGSEMPISQQLAERRLKRLSTAMVNQQATARLVNKMNTIKSDNNDIKKQQTQITNVNKSSRRQSILGEERSSQNASSIASKLKNNDEEKTQQEYESMVNGGAKSSVYGNYDDEIEDLQVDRRSEATTNQ</sequence>